<dbReference type="InterPro" id="IPR006564">
    <property type="entry name" value="Znf_PMZ"/>
</dbReference>
<organism evidence="7 8">
    <name type="scientific">Brassica campestris</name>
    <name type="common">Field mustard</name>
    <dbReference type="NCBI Taxonomy" id="3711"/>
    <lineage>
        <taxon>Eukaryota</taxon>
        <taxon>Viridiplantae</taxon>
        <taxon>Streptophyta</taxon>
        <taxon>Embryophyta</taxon>
        <taxon>Tracheophyta</taxon>
        <taxon>Spermatophyta</taxon>
        <taxon>Magnoliopsida</taxon>
        <taxon>eudicotyledons</taxon>
        <taxon>Gunneridae</taxon>
        <taxon>Pentapetalae</taxon>
        <taxon>rosids</taxon>
        <taxon>malvids</taxon>
        <taxon>Brassicales</taxon>
        <taxon>Brassicaceae</taxon>
        <taxon>Brassiceae</taxon>
        <taxon>Brassica</taxon>
    </lineage>
</organism>
<feature type="non-terminal residue" evidence="7">
    <location>
        <position position="475"/>
    </location>
</feature>
<evidence type="ECO:0000256" key="2">
    <source>
        <dbReference type="ARBA" id="ARBA00022771"/>
    </source>
</evidence>
<name>A0A397XPK7_BRACM</name>
<protein>
    <recommendedName>
        <fullName evidence="6">SWIM-type domain-containing protein</fullName>
    </recommendedName>
</protein>
<sequence length="475" mass="54984">VIETQREQFAKLWDYERELQRSNDNTTTEIVTIPREDGRFVFDRFYICFENLRTTWKRCCRPIIGLDGAFMKWELKGEILAAVGRDADNRIYPIAWAIVRVEDNASWAWFVDKLKSDLDLGLGNGFTIISDKQKGLINAVADLLPAAEHRHCARHIFANWKKVYGASEYEDYFWAIAYSFTKGDYQTIREARKLPLINMLEEIRRLAMKRNSRRRDKTSGCSTPFPPNIMEIFEQNRKASDHCTVIKSSESLYEVSEFDCSYEVCLPYKHCACNRWDITGIPCQHAIYVINEHNKEPEDYVDPYYLTTRWQETYENNIKPVNGERLWEKTFKDPIQIPDKRKMPGRPKNYDRIKEAHESKTNPTKATREGRRMTCSNCKQTGHNCGTCTRQAVPDVPKGKRGRPKKTPTPDDPWSIQNAPKRRRNAQSQSTPNPVSTQPCIDPQPSTAPQPSNAQNIRGRGRPRGRGRGRGRARG</sequence>
<gene>
    <name evidence="7" type="ORF">BRARA_J02940</name>
</gene>
<dbReference type="PANTHER" id="PTHR31973">
    <property type="entry name" value="POLYPROTEIN, PUTATIVE-RELATED"/>
    <property type="match status" value="1"/>
</dbReference>
<feature type="compositionally biased region" description="Basic residues" evidence="5">
    <location>
        <begin position="459"/>
        <end position="475"/>
    </location>
</feature>
<feature type="compositionally biased region" description="Polar residues" evidence="5">
    <location>
        <begin position="426"/>
        <end position="456"/>
    </location>
</feature>
<dbReference type="GO" id="GO:0008270">
    <property type="term" value="F:zinc ion binding"/>
    <property type="evidence" value="ECO:0007669"/>
    <property type="project" value="UniProtKB-KW"/>
</dbReference>
<dbReference type="Pfam" id="PF04434">
    <property type="entry name" value="SWIM"/>
    <property type="match status" value="1"/>
</dbReference>
<evidence type="ECO:0000313" key="7">
    <source>
        <dbReference type="EMBL" id="RID43115.1"/>
    </source>
</evidence>
<proteinExistence type="predicted"/>
<feature type="domain" description="SWIM-type" evidence="6">
    <location>
        <begin position="262"/>
        <end position="294"/>
    </location>
</feature>
<dbReference type="Proteomes" id="UP000264353">
    <property type="component" value="Chromosome A10"/>
</dbReference>
<feature type="compositionally biased region" description="Basic and acidic residues" evidence="5">
    <location>
        <begin position="337"/>
        <end position="372"/>
    </location>
</feature>
<dbReference type="EMBL" id="CM010637">
    <property type="protein sequence ID" value="RID43115.1"/>
    <property type="molecule type" value="Genomic_DNA"/>
</dbReference>
<keyword evidence="3" id="KW-0862">Zinc</keyword>
<dbReference type="PROSITE" id="PS50966">
    <property type="entry name" value="ZF_SWIM"/>
    <property type="match status" value="1"/>
</dbReference>
<feature type="compositionally biased region" description="Polar residues" evidence="5">
    <location>
        <begin position="374"/>
        <end position="390"/>
    </location>
</feature>
<keyword evidence="2 4" id="KW-0863">Zinc-finger</keyword>
<dbReference type="SMART" id="SM00575">
    <property type="entry name" value="ZnF_PMZ"/>
    <property type="match status" value="1"/>
</dbReference>
<evidence type="ECO:0000256" key="3">
    <source>
        <dbReference type="ARBA" id="ARBA00022833"/>
    </source>
</evidence>
<reference evidence="7 8" key="1">
    <citation type="submission" date="2018-06" db="EMBL/GenBank/DDBJ databases">
        <title>WGS assembly of Brassica rapa FPsc.</title>
        <authorList>
            <person name="Bowman J."/>
            <person name="Kohchi T."/>
            <person name="Yamato K."/>
            <person name="Jenkins J."/>
            <person name="Shu S."/>
            <person name="Ishizaki K."/>
            <person name="Yamaoka S."/>
            <person name="Nishihama R."/>
            <person name="Nakamura Y."/>
            <person name="Berger F."/>
            <person name="Adam C."/>
            <person name="Aki S."/>
            <person name="Althoff F."/>
            <person name="Araki T."/>
            <person name="Arteaga-Vazquez M."/>
            <person name="Balasubrmanian S."/>
            <person name="Bauer D."/>
            <person name="Boehm C."/>
            <person name="Briginshaw L."/>
            <person name="Caballero-Perez J."/>
            <person name="Catarino B."/>
            <person name="Chen F."/>
            <person name="Chiyoda S."/>
            <person name="Chovatia M."/>
            <person name="Davies K."/>
            <person name="Delmans M."/>
            <person name="Demura T."/>
            <person name="Dierschke T."/>
            <person name="Dolan L."/>
            <person name="Dorantes-Acosta A."/>
            <person name="Eklund D."/>
            <person name="Florent S."/>
            <person name="Flores-Sandoval E."/>
            <person name="Fujiyama A."/>
            <person name="Fukuzawa H."/>
            <person name="Galik B."/>
            <person name="Grimanelli D."/>
            <person name="Grimwood J."/>
            <person name="Grossniklaus U."/>
            <person name="Hamada T."/>
            <person name="Haseloff J."/>
            <person name="Hetherington A."/>
            <person name="Higo A."/>
            <person name="Hirakawa Y."/>
            <person name="Hundley H."/>
            <person name="Ikeda Y."/>
            <person name="Inoue K."/>
            <person name="Inoue S."/>
            <person name="Ishida S."/>
            <person name="Jia Q."/>
            <person name="Kakita M."/>
            <person name="Kanazawa T."/>
            <person name="Kawai Y."/>
            <person name="Kawashima T."/>
            <person name="Kennedy M."/>
            <person name="Kinose K."/>
            <person name="Kinoshita T."/>
            <person name="Kohara Y."/>
            <person name="Koide E."/>
            <person name="Komatsu K."/>
            <person name="Kopischke S."/>
            <person name="Kubo M."/>
            <person name="Kyozuka J."/>
            <person name="Lagercrantz U."/>
            <person name="Lin S."/>
            <person name="Lindquist E."/>
            <person name="Lipzen A."/>
            <person name="Lu C."/>
            <person name="Luna E."/>
            <person name="Martienssen R."/>
            <person name="Minamino N."/>
            <person name="Mizutani M."/>
            <person name="Mizutani M."/>
            <person name="Mochizuki N."/>
            <person name="Monte I."/>
            <person name="Mosher R."/>
            <person name="Nagasaki H."/>
            <person name="Nakagami H."/>
            <person name="Naramoto S."/>
            <person name="Nishitani K."/>
            <person name="Ohtani M."/>
            <person name="Okamoto T."/>
            <person name="Okumura M."/>
            <person name="Phillips J."/>
            <person name="Pollak B."/>
            <person name="Reinders A."/>
            <person name="Roevekamp M."/>
            <person name="Sano R."/>
            <person name="Sawa S."/>
            <person name="Schmid M."/>
            <person name="Shirakawa M."/>
            <person name="Solano R."/>
            <person name="Spunde A."/>
            <person name="Suetsugu N."/>
            <person name="Sugano S."/>
            <person name="Sugiyama A."/>
            <person name="Sun R."/>
            <person name="Suzuki Y."/>
            <person name="Takenaka M."/>
            <person name="Takezawa D."/>
            <person name="Tomogane H."/>
            <person name="Tsuzuki M."/>
            <person name="Ueda T."/>
            <person name="Umeda M."/>
            <person name="Ward J."/>
            <person name="Watanabe Y."/>
            <person name="Yazaki K."/>
            <person name="Yokoyama R."/>
            <person name="Yoshitake Y."/>
            <person name="Yotsui I."/>
            <person name="Zachgo S."/>
            <person name="Schmutz J."/>
        </authorList>
    </citation>
    <scope>NUCLEOTIDE SEQUENCE [LARGE SCALE GENOMIC DNA]</scope>
    <source>
        <strain evidence="8">cv. B-3</strain>
    </source>
</reference>
<evidence type="ECO:0000256" key="1">
    <source>
        <dbReference type="ARBA" id="ARBA00022723"/>
    </source>
</evidence>
<evidence type="ECO:0000259" key="6">
    <source>
        <dbReference type="PROSITE" id="PS50966"/>
    </source>
</evidence>
<feature type="region of interest" description="Disordered" evidence="5">
    <location>
        <begin position="337"/>
        <end position="475"/>
    </location>
</feature>
<dbReference type="InterPro" id="IPR018289">
    <property type="entry name" value="MULE_transposase_dom"/>
</dbReference>
<evidence type="ECO:0000256" key="5">
    <source>
        <dbReference type="SAM" id="MobiDB-lite"/>
    </source>
</evidence>
<feature type="non-terminal residue" evidence="7">
    <location>
        <position position="1"/>
    </location>
</feature>
<dbReference type="Pfam" id="PF10551">
    <property type="entry name" value="MULE"/>
    <property type="match status" value="1"/>
</dbReference>
<accession>A0A397XPK7</accession>
<evidence type="ECO:0000256" key="4">
    <source>
        <dbReference type="PROSITE-ProRule" id="PRU00325"/>
    </source>
</evidence>
<dbReference type="PANTHER" id="PTHR31973:SF189">
    <property type="entry name" value="TRANSPOSASE, MUDR, PLANT, MULE TRANSPOSASE DOMAIN PROTEIN-RELATED"/>
    <property type="match status" value="1"/>
</dbReference>
<dbReference type="AlphaFoldDB" id="A0A397XPK7"/>
<dbReference type="InterPro" id="IPR007527">
    <property type="entry name" value="Znf_SWIM"/>
</dbReference>
<keyword evidence="1" id="KW-0479">Metal-binding</keyword>
<evidence type="ECO:0000313" key="8">
    <source>
        <dbReference type="Proteomes" id="UP000264353"/>
    </source>
</evidence>